<comment type="caution">
    <text evidence="1">The sequence shown here is derived from an EMBL/GenBank/DDBJ whole genome shotgun (WGS) entry which is preliminary data.</text>
</comment>
<reference evidence="1 2" key="1">
    <citation type="submission" date="2016-09" db="EMBL/GenBank/DDBJ databases">
        <authorList>
            <person name="Capua I."/>
            <person name="De Benedictis P."/>
            <person name="Joannis T."/>
            <person name="Lombin L.H."/>
            <person name="Cattoli G."/>
        </authorList>
    </citation>
    <scope>NUCLEOTIDE SEQUENCE [LARGE SCALE GENOMIC DNA]</scope>
    <source>
        <strain evidence="1 2">IMI 309357</strain>
    </source>
</reference>
<evidence type="ECO:0000313" key="2">
    <source>
        <dbReference type="Proteomes" id="UP000176998"/>
    </source>
</evidence>
<gene>
    <name evidence="1" type="ORF">CORC01_13866</name>
</gene>
<protein>
    <submittedName>
        <fullName evidence="1">Uncharacterized protein</fullName>
    </submittedName>
</protein>
<sequence>MPRCGRDQEGVWVGTTPIPANQAHLLLRCDPQTCEADPL</sequence>
<name>A0A1G4AP62_9PEZI</name>
<evidence type="ECO:0000313" key="1">
    <source>
        <dbReference type="EMBL" id="OHE90822.1"/>
    </source>
</evidence>
<accession>A0A1G4AP62</accession>
<dbReference type="RefSeq" id="XP_022467997.1">
    <property type="nucleotide sequence ID" value="XM_022625481.1"/>
</dbReference>
<organism evidence="1 2">
    <name type="scientific">Colletotrichum orchidophilum</name>
    <dbReference type="NCBI Taxonomy" id="1209926"/>
    <lineage>
        <taxon>Eukaryota</taxon>
        <taxon>Fungi</taxon>
        <taxon>Dikarya</taxon>
        <taxon>Ascomycota</taxon>
        <taxon>Pezizomycotina</taxon>
        <taxon>Sordariomycetes</taxon>
        <taxon>Hypocreomycetidae</taxon>
        <taxon>Glomerellales</taxon>
        <taxon>Glomerellaceae</taxon>
        <taxon>Colletotrichum</taxon>
    </lineage>
</organism>
<dbReference type="Proteomes" id="UP000176998">
    <property type="component" value="Unassembled WGS sequence"/>
</dbReference>
<dbReference type="GeneID" id="34566991"/>
<dbReference type="EMBL" id="MJBS01000220">
    <property type="protein sequence ID" value="OHE90822.1"/>
    <property type="molecule type" value="Genomic_DNA"/>
</dbReference>
<proteinExistence type="predicted"/>
<dbReference type="AlphaFoldDB" id="A0A1G4AP62"/>
<keyword evidence="2" id="KW-1185">Reference proteome</keyword>